<dbReference type="EMBL" id="CP002191">
    <property type="protein sequence ID" value="AFD26214.1"/>
    <property type="molecule type" value="Genomic_DNA"/>
</dbReference>
<dbReference type="AlphaFoldDB" id="H8GZH6"/>
<keyword evidence="2" id="KW-1185">Reference proteome</keyword>
<dbReference type="Proteomes" id="UP000007575">
    <property type="component" value="Chromosome"/>
</dbReference>
<dbReference type="HOGENOM" id="CLU_2329083_0_0_0"/>
<dbReference type="RefSeq" id="WP_014685697.1">
    <property type="nucleotide sequence ID" value="NC_017790.1"/>
</dbReference>
<dbReference type="KEGG" id="dgo:DGo_CA2287"/>
<gene>
    <name evidence="1" type="ordered locus">DGo_CA2287</name>
</gene>
<dbReference type="STRING" id="745776.DGo_CA2287"/>
<evidence type="ECO:0000313" key="2">
    <source>
        <dbReference type="Proteomes" id="UP000007575"/>
    </source>
</evidence>
<dbReference type="OrthoDB" id="71644at2"/>
<dbReference type="PATRIC" id="fig|745776.4.peg.2347"/>
<sequence>MNSQLQSTIQALSGGLSSVDADTAVSNVSTWQGALSGAPGAENVVAGLGELQVALENGDLEGAADLLPNLGREVEALIPDAPEADQEGLRQLADLLQG</sequence>
<name>H8GZH6_DEIGI</name>
<evidence type="ECO:0000313" key="1">
    <source>
        <dbReference type="EMBL" id="AFD26214.1"/>
    </source>
</evidence>
<reference evidence="1 2" key="1">
    <citation type="journal article" date="2012" name="PLoS ONE">
        <title>Genome sequence and transcriptome analysis of the radioresistant bacterium Deinococcus gobiensis: insights into the extreme environmental adaptations.</title>
        <authorList>
            <person name="Yuan M."/>
            <person name="Chen M."/>
            <person name="Zhang W."/>
            <person name="Lu W."/>
            <person name="Wang J."/>
            <person name="Yang M."/>
            <person name="Zhao P."/>
            <person name="Tang R."/>
            <person name="Li X."/>
            <person name="Hao Y."/>
            <person name="Zhou Z."/>
            <person name="Zhan Y."/>
            <person name="Yu H."/>
            <person name="Teng C."/>
            <person name="Yan Y."/>
            <person name="Ping S."/>
            <person name="Wang Y."/>
            <person name="Lin M."/>
        </authorList>
    </citation>
    <scope>NUCLEOTIDE SEQUENCE [LARGE SCALE GENOMIC DNA]</scope>
    <source>
        <strain evidence="1 2">I-0</strain>
    </source>
</reference>
<accession>H8GZH6</accession>
<organism evidence="1 2">
    <name type="scientific">Deinococcus gobiensis (strain DSM 21396 / JCM 16679 / CGMCC 1.7299 / I-0)</name>
    <dbReference type="NCBI Taxonomy" id="745776"/>
    <lineage>
        <taxon>Bacteria</taxon>
        <taxon>Thermotogati</taxon>
        <taxon>Deinococcota</taxon>
        <taxon>Deinococci</taxon>
        <taxon>Deinococcales</taxon>
        <taxon>Deinococcaceae</taxon>
        <taxon>Deinococcus</taxon>
    </lineage>
</organism>
<protein>
    <submittedName>
        <fullName evidence="1">Uncharacterized protein</fullName>
    </submittedName>
</protein>
<proteinExistence type="predicted"/>